<dbReference type="EMBL" id="QXFX01001044">
    <property type="protein sequence ID" value="KAE9097911.1"/>
    <property type="molecule type" value="Genomic_DNA"/>
</dbReference>
<accession>A0A6G0KTH9</accession>
<comment type="caution">
    <text evidence="1">The sequence shown here is derived from an EMBL/GenBank/DDBJ whole genome shotgun (WGS) entry which is preliminary data.</text>
</comment>
<sequence>MVKLSQLGLSDLVWNQLHSHWTVMARVHPQRVESWGPLLLLDDCDRRELLRASLTRGDDGEVIAAVGGVWETSQLLADSNRRDALLRALRERMMPSGPQQAGQLGS</sequence>
<protein>
    <submittedName>
        <fullName evidence="1">Uncharacterized protein</fullName>
    </submittedName>
</protein>
<reference evidence="1 2" key="1">
    <citation type="submission" date="2018-09" db="EMBL/GenBank/DDBJ databases">
        <title>Genomic investigation of the strawberry pathogen Phytophthora fragariae indicates pathogenicity is determined by transcriptional variation in three key races.</title>
        <authorList>
            <person name="Adams T.M."/>
            <person name="Armitage A.D."/>
            <person name="Sobczyk M.K."/>
            <person name="Bates H.J."/>
            <person name="Dunwell J.M."/>
            <person name="Nellist C.F."/>
            <person name="Harrison R.J."/>
        </authorList>
    </citation>
    <scope>NUCLEOTIDE SEQUENCE [LARGE SCALE GENOMIC DNA]</scope>
    <source>
        <strain evidence="1 2">ONT-3</strain>
    </source>
</reference>
<evidence type="ECO:0000313" key="1">
    <source>
        <dbReference type="EMBL" id="KAE9097911.1"/>
    </source>
</evidence>
<dbReference type="Proteomes" id="UP000488956">
    <property type="component" value="Unassembled WGS sequence"/>
</dbReference>
<organism evidence="1 2">
    <name type="scientific">Phytophthora fragariae</name>
    <dbReference type="NCBI Taxonomy" id="53985"/>
    <lineage>
        <taxon>Eukaryota</taxon>
        <taxon>Sar</taxon>
        <taxon>Stramenopiles</taxon>
        <taxon>Oomycota</taxon>
        <taxon>Peronosporomycetes</taxon>
        <taxon>Peronosporales</taxon>
        <taxon>Peronosporaceae</taxon>
        <taxon>Phytophthora</taxon>
    </lineage>
</organism>
<gene>
    <name evidence="1" type="ORF">PF010_g15771</name>
</gene>
<dbReference type="AlphaFoldDB" id="A0A6G0KTH9"/>
<evidence type="ECO:0000313" key="2">
    <source>
        <dbReference type="Proteomes" id="UP000488956"/>
    </source>
</evidence>
<name>A0A6G0KTH9_9STRA</name>
<proteinExistence type="predicted"/>